<proteinExistence type="predicted"/>
<evidence type="ECO:0000313" key="2">
    <source>
        <dbReference type="Proteomes" id="UP000005239"/>
    </source>
</evidence>
<keyword evidence="2" id="KW-1185">Reference proteome</keyword>
<reference evidence="2" key="1">
    <citation type="journal article" date="2008" name="Nat. Genet.">
        <title>The Pristionchus pacificus genome provides a unique perspective on nematode lifestyle and parasitism.</title>
        <authorList>
            <person name="Dieterich C."/>
            <person name="Clifton S.W."/>
            <person name="Schuster L.N."/>
            <person name="Chinwalla A."/>
            <person name="Delehaunty K."/>
            <person name="Dinkelacker I."/>
            <person name="Fulton L."/>
            <person name="Fulton R."/>
            <person name="Godfrey J."/>
            <person name="Minx P."/>
            <person name="Mitreva M."/>
            <person name="Roeseler W."/>
            <person name="Tian H."/>
            <person name="Witte H."/>
            <person name="Yang S.P."/>
            <person name="Wilson R.K."/>
            <person name="Sommer R.J."/>
        </authorList>
    </citation>
    <scope>NUCLEOTIDE SEQUENCE [LARGE SCALE GENOMIC DNA]</scope>
    <source>
        <strain evidence="2">PS312</strain>
    </source>
</reference>
<dbReference type="AlphaFoldDB" id="A0A2A6BDF9"/>
<dbReference type="EnsemblMetazoa" id="PPA39675.1">
    <property type="protein sequence ID" value="PPA39675.1"/>
    <property type="gene ID" value="WBGene00278044"/>
</dbReference>
<dbReference type="Proteomes" id="UP000005239">
    <property type="component" value="Unassembled WGS sequence"/>
</dbReference>
<name>A0A2A6BDF9_PRIPA</name>
<accession>A0A2A6BDF9</accession>
<sequence length="63" mass="6993">MTLESISERSEKTITQEYSYEAVRDRTGQIRTSSGANEASVAKTNMPIVISTLKNPRNAKFQG</sequence>
<reference evidence="1" key="2">
    <citation type="submission" date="2022-06" db="UniProtKB">
        <authorList>
            <consortium name="EnsemblMetazoa"/>
        </authorList>
    </citation>
    <scope>IDENTIFICATION</scope>
    <source>
        <strain evidence="1">PS312</strain>
    </source>
</reference>
<protein>
    <submittedName>
        <fullName evidence="1">Uncharacterized protein</fullName>
    </submittedName>
</protein>
<organism evidence="1 2">
    <name type="scientific">Pristionchus pacificus</name>
    <name type="common">Parasitic nematode worm</name>
    <dbReference type="NCBI Taxonomy" id="54126"/>
    <lineage>
        <taxon>Eukaryota</taxon>
        <taxon>Metazoa</taxon>
        <taxon>Ecdysozoa</taxon>
        <taxon>Nematoda</taxon>
        <taxon>Chromadorea</taxon>
        <taxon>Rhabditida</taxon>
        <taxon>Rhabditina</taxon>
        <taxon>Diplogasteromorpha</taxon>
        <taxon>Diplogasteroidea</taxon>
        <taxon>Neodiplogasteridae</taxon>
        <taxon>Pristionchus</taxon>
    </lineage>
</organism>
<gene>
    <name evidence="1" type="primary">WBGene00278044</name>
</gene>
<evidence type="ECO:0000313" key="1">
    <source>
        <dbReference type="EnsemblMetazoa" id="PPA39675.1"/>
    </source>
</evidence>
<accession>A0A8R1USV6</accession>